<comment type="similarity">
    <text evidence="3 9">Belongs to the nonaspanin (TM9SF) (TC 9.A.2) family.</text>
</comment>
<dbReference type="PANTHER" id="PTHR10766:SF55">
    <property type="entry name" value="TRANSMEMBRANE 9 SUPERFAMILY MEMBER 4"/>
    <property type="match status" value="1"/>
</dbReference>
<feature type="transmembrane region" description="Helical" evidence="9">
    <location>
        <begin position="256"/>
        <end position="280"/>
    </location>
</feature>
<dbReference type="GO" id="GO:0005794">
    <property type="term" value="C:Golgi apparatus"/>
    <property type="evidence" value="ECO:0007669"/>
    <property type="project" value="UniProtKB-SubCell"/>
</dbReference>
<accession>A0A5K4F0B1</accession>
<feature type="transmembrane region" description="Helical" evidence="9">
    <location>
        <begin position="321"/>
        <end position="343"/>
    </location>
</feature>
<dbReference type="WBParaSite" id="Smp_243910.1">
    <property type="protein sequence ID" value="Smp_243910.1"/>
    <property type="gene ID" value="Smp_243910"/>
</dbReference>
<dbReference type="AlphaFoldDB" id="A0A5K4F0B1"/>
<feature type="chain" id="PRO_5024479299" description="Transmembrane 9 superfamily member" evidence="9">
    <location>
        <begin position="19"/>
        <end position="633"/>
    </location>
</feature>
<dbReference type="PANTHER" id="PTHR10766">
    <property type="entry name" value="TRANSMEMBRANE 9 SUPERFAMILY PROTEIN"/>
    <property type="match status" value="1"/>
</dbReference>
<evidence type="ECO:0000256" key="8">
    <source>
        <dbReference type="ARBA" id="ARBA00023136"/>
    </source>
</evidence>
<feature type="transmembrane region" description="Helical" evidence="9">
    <location>
        <begin position="509"/>
        <end position="533"/>
    </location>
</feature>
<name>A0A5K4F0B1_SCHMA</name>
<feature type="transmembrane region" description="Helical" evidence="9">
    <location>
        <begin position="427"/>
        <end position="450"/>
    </location>
</feature>
<keyword evidence="10" id="KW-1185">Reference proteome</keyword>
<proteinExistence type="inferred from homology"/>
<evidence type="ECO:0000256" key="9">
    <source>
        <dbReference type="RuleBase" id="RU363079"/>
    </source>
</evidence>
<dbReference type="STRING" id="6183.A0A5K4F0B1"/>
<keyword evidence="5 9" id="KW-0732">Signal</keyword>
<evidence type="ECO:0000256" key="5">
    <source>
        <dbReference type="ARBA" id="ARBA00022729"/>
    </source>
</evidence>
<reference evidence="11" key="2">
    <citation type="submission" date="2019-11" db="UniProtKB">
        <authorList>
            <consortium name="WormBaseParasite"/>
        </authorList>
    </citation>
    <scope>IDENTIFICATION</scope>
    <source>
        <strain evidence="11">Puerto Rican</strain>
    </source>
</reference>
<dbReference type="Proteomes" id="UP000008854">
    <property type="component" value="Unassembled WGS sequence"/>
</dbReference>
<evidence type="ECO:0000256" key="1">
    <source>
        <dbReference type="ARBA" id="ARBA00004141"/>
    </source>
</evidence>
<evidence type="ECO:0000313" key="11">
    <source>
        <dbReference type="WBParaSite" id="Smp_243910.1"/>
    </source>
</evidence>
<feature type="transmembrane region" description="Helical" evidence="9">
    <location>
        <begin position="581"/>
        <end position="614"/>
    </location>
</feature>
<comment type="subcellular location">
    <subcellularLocation>
        <location evidence="2">Golgi apparatus</location>
    </subcellularLocation>
    <subcellularLocation>
        <location evidence="1">Membrane</location>
        <topology evidence="1">Multi-pass membrane protein</topology>
    </subcellularLocation>
</comment>
<feature type="transmembrane region" description="Helical" evidence="9">
    <location>
        <begin position="545"/>
        <end position="569"/>
    </location>
</feature>
<dbReference type="InterPro" id="IPR004240">
    <property type="entry name" value="EMP70"/>
</dbReference>
<organism evidence="10 11">
    <name type="scientific">Schistosoma mansoni</name>
    <name type="common">Blood fluke</name>
    <dbReference type="NCBI Taxonomy" id="6183"/>
    <lineage>
        <taxon>Eukaryota</taxon>
        <taxon>Metazoa</taxon>
        <taxon>Spiralia</taxon>
        <taxon>Lophotrochozoa</taxon>
        <taxon>Platyhelminthes</taxon>
        <taxon>Trematoda</taxon>
        <taxon>Digenea</taxon>
        <taxon>Strigeidida</taxon>
        <taxon>Schistosomatoidea</taxon>
        <taxon>Schistosomatidae</taxon>
        <taxon>Schistosoma</taxon>
    </lineage>
</organism>
<keyword evidence="8 9" id="KW-0472">Membrane</keyword>
<feature type="transmembrane region" description="Helical" evidence="9">
    <location>
        <begin position="396"/>
        <end position="415"/>
    </location>
</feature>
<evidence type="ECO:0000256" key="6">
    <source>
        <dbReference type="ARBA" id="ARBA00022989"/>
    </source>
</evidence>
<reference evidence="10" key="1">
    <citation type="journal article" date="2012" name="PLoS Negl. Trop. Dis.">
        <title>A systematically improved high quality genome and transcriptome of the human blood fluke Schistosoma mansoni.</title>
        <authorList>
            <person name="Protasio A.V."/>
            <person name="Tsai I.J."/>
            <person name="Babbage A."/>
            <person name="Nichol S."/>
            <person name="Hunt M."/>
            <person name="Aslett M.A."/>
            <person name="De Silva N."/>
            <person name="Velarde G.S."/>
            <person name="Anderson T.J."/>
            <person name="Clark R.C."/>
            <person name="Davidson C."/>
            <person name="Dillon G.P."/>
            <person name="Holroyd N.E."/>
            <person name="LoVerde P.T."/>
            <person name="Lloyd C."/>
            <person name="McQuillan J."/>
            <person name="Oliveira G."/>
            <person name="Otto T.D."/>
            <person name="Parker-Manuel S.J."/>
            <person name="Quail M.A."/>
            <person name="Wilson R.A."/>
            <person name="Zerlotini A."/>
            <person name="Dunne D.W."/>
            <person name="Berriman M."/>
        </authorList>
    </citation>
    <scope>NUCLEOTIDE SEQUENCE [LARGE SCALE GENOMIC DNA]</scope>
    <source>
        <strain evidence="10">Puerto Rican</strain>
    </source>
</reference>
<dbReference type="FunCoup" id="A0A5K4F0B1">
    <property type="interactions" value="2932"/>
</dbReference>
<evidence type="ECO:0000256" key="3">
    <source>
        <dbReference type="ARBA" id="ARBA00005227"/>
    </source>
</evidence>
<keyword evidence="7" id="KW-0333">Golgi apparatus</keyword>
<evidence type="ECO:0000256" key="7">
    <source>
        <dbReference type="ARBA" id="ARBA00023034"/>
    </source>
</evidence>
<feature type="signal peptide" evidence="9">
    <location>
        <begin position="1"/>
        <end position="18"/>
    </location>
</feature>
<sequence>MLAFGLLIFISFVSTNEAVSVPGVTPNEFNKGDSIEVKAVKLTSYLTQLPFEYYKLPFCRPKQLVEYPPENIGEILRGDRVVNTPYLIKMAENTACSEVCPPFTISGANAVLLRHFILNQYSVHLSIDNLPCGTKVSSDNGKTSRYEHGYRLGSVVDGVAYINNHLKFILQYHQTDDGHYRFVGFEIEPMSISEKNLNLENGVCKNLDSDMSIANWKKIDGKETVIHFTSEVVWEPSDIKWASRWDIYLKTASGQLHWFSIINSVVIVLFLTSVIAMILIRTLRKDIAKYNRSDDVEDILEESGWKLVHGDVFRPPRHTRLFTALFGSGVQLFFMVFIVIFFAMLGTLSPASRGAIMNAAIFTYVFMGLFAGYFAGRLYKTLRGPFWKSTAVATGLLFPGIVLVFGLVINTFIWYKGSSAAIPFTTLLALLSLWLGISLPLIYIGFFFGYRKRGFEQPIRTNQIPRAVPDQRFCHNLLLSTLYSGALPFGAVFIEVFFIYNAIWESQFYYLFGFLFVVFIILIICCAQVAIVATYFQLCSEDYHWWWRTFITSGGAAVYLFGYSFFYFLTKLSITEFVPTIIYFGYSILMAITFWILTGTIGFTSTFIFSAIYLFCHQNRLTYIYIYIYIYMM</sequence>
<dbReference type="InParanoid" id="A0A5K4F0B1"/>
<dbReference type="GO" id="GO:0016020">
    <property type="term" value="C:membrane"/>
    <property type="evidence" value="ECO:0007669"/>
    <property type="project" value="UniProtKB-SubCell"/>
</dbReference>
<evidence type="ECO:0000256" key="4">
    <source>
        <dbReference type="ARBA" id="ARBA00022692"/>
    </source>
</evidence>
<evidence type="ECO:0000313" key="10">
    <source>
        <dbReference type="Proteomes" id="UP000008854"/>
    </source>
</evidence>
<protein>
    <recommendedName>
        <fullName evidence="9">Transmembrane 9 superfamily member</fullName>
    </recommendedName>
</protein>
<keyword evidence="6 9" id="KW-1133">Transmembrane helix</keyword>
<feature type="transmembrane region" description="Helical" evidence="9">
    <location>
        <begin position="482"/>
        <end position="503"/>
    </location>
</feature>
<dbReference type="Pfam" id="PF02990">
    <property type="entry name" value="EMP70"/>
    <property type="match status" value="1"/>
</dbReference>
<dbReference type="GO" id="GO:0072657">
    <property type="term" value="P:protein localization to membrane"/>
    <property type="evidence" value="ECO:0007669"/>
    <property type="project" value="TreeGrafter"/>
</dbReference>
<evidence type="ECO:0000256" key="2">
    <source>
        <dbReference type="ARBA" id="ARBA00004555"/>
    </source>
</evidence>
<feature type="transmembrane region" description="Helical" evidence="9">
    <location>
        <begin position="355"/>
        <end position="375"/>
    </location>
</feature>
<keyword evidence="4 9" id="KW-0812">Transmembrane</keyword>